<dbReference type="EMBL" id="JAULSU010000002">
    <property type="protein sequence ID" value="KAK0626618.1"/>
    <property type="molecule type" value="Genomic_DNA"/>
</dbReference>
<comment type="similarity">
    <text evidence="1">Belongs to the peptidase S33 family.</text>
</comment>
<evidence type="ECO:0000313" key="5">
    <source>
        <dbReference type="EMBL" id="KAK0626618.1"/>
    </source>
</evidence>
<dbReference type="PANTHER" id="PTHR21661:SF71">
    <property type="entry name" value="EPOXIDE HYDROLASE N-TERMINAL DOMAIN-CONTAINING PROTEIN"/>
    <property type="match status" value="1"/>
</dbReference>
<comment type="caution">
    <text evidence="5">The sequence shown here is derived from an EMBL/GenBank/DDBJ whole genome shotgun (WGS) entry which is preliminary data.</text>
</comment>
<feature type="region of interest" description="Disordered" evidence="3">
    <location>
        <begin position="471"/>
        <end position="559"/>
    </location>
</feature>
<dbReference type="GO" id="GO:0097176">
    <property type="term" value="P:epoxide metabolic process"/>
    <property type="evidence" value="ECO:0007669"/>
    <property type="project" value="TreeGrafter"/>
</dbReference>
<dbReference type="InterPro" id="IPR029058">
    <property type="entry name" value="AB_hydrolase_fold"/>
</dbReference>
<dbReference type="Proteomes" id="UP001175000">
    <property type="component" value="Unassembled WGS sequence"/>
</dbReference>
<evidence type="ECO:0000256" key="3">
    <source>
        <dbReference type="SAM" id="MobiDB-lite"/>
    </source>
</evidence>
<sequence length="559" mass="60453">MAEAVDNKHLPGEEVKPYRIHIPNRHLELTKRKLEFARLPHEAPSGLWEPKAEVESLIDFWTEKYSWRDQESVLNTSFPQFRTSIALPSLGVTSPLRVHSIHVRSPRADALPLLLLPPFPFTNLSFGHLIAPLTEPDGTDAQAFHVVIPSLPGLGFSDALPASFSGGNPIPASAALFDALMARLEYPRYVATTASPGHQSPARIDYRLIRRLATHHAASCIGAHFISPPLEMPDLRRAPWEWTKWNIARFFRAGVLGYDEGDFAALERPRWVPPSSDVAKKGVEGTGAGLNGFGVLREPNAMAYALCDSPVGMLVFVLRALWLLGRKGEMGRVFSEERIITSTMLAWLPGFEHALRFWAGAANQGDEEGAGERSRLVVTVFVGGSASRDDDLYACPAWANADFDVVGVQRLTGKSDGKGLLAFERPEVVIDGARSLTKGLLARDKGAFLAKEEGVIVVPLEKVVVVPDNAPDTTMLSPEKGKGVAGSGVLSTPAVTPGDEKDEHSTIKDAKGKGKEVEAALLPPAPIPARDPLLDGESPDTLVEGAKTPPLDKATKSST</sequence>
<proteinExistence type="inferred from homology"/>
<dbReference type="InterPro" id="IPR010497">
    <property type="entry name" value="Epoxide_hydro_N"/>
</dbReference>
<accession>A0AA40C742</accession>
<name>A0AA40C742_9PEZI</name>
<organism evidence="5 6">
    <name type="scientific">Immersiella caudata</name>
    <dbReference type="NCBI Taxonomy" id="314043"/>
    <lineage>
        <taxon>Eukaryota</taxon>
        <taxon>Fungi</taxon>
        <taxon>Dikarya</taxon>
        <taxon>Ascomycota</taxon>
        <taxon>Pezizomycotina</taxon>
        <taxon>Sordariomycetes</taxon>
        <taxon>Sordariomycetidae</taxon>
        <taxon>Sordariales</taxon>
        <taxon>Lasiosphaeriaceae</taxon>
        <taxon>Immersiella</taxon>
    </lineage>
</organism>
<dbReference type="GO" id="GO:0004301">
    <property type="term" value="F:epoxide hydrolase activity"/>
    <property type="evidence" value="ECO:0007669"/>
    <property type="project" value="TreeGrafter"/>
</dbReference>
<keyword evidence="2 5" id="KW-0378">Hydrolase</keyword>
<dbReference type="SUPFAM" id="SSF53474">
    <property type="entry name" value="alpha/beta-Hydrolases"/>
    <property type="match status" value="1"/>
</dbReference>
<feature type="compositionally biased region" description="Basic and acidic residues" evidence="3">
    <location>
        <begin position="498"/>
        <end position="518"/>
    </location>
</feature>
<evidence type="ECO:0000313" key="6">
    <source>
        <dbReference type="Proteomes" id="UP001175000"/>
    </source>
</evidence>
<gene>
    <name evidence="5" type="ORF">B0T14DRAFT_492908</name>
</gene>
<dbReference type="Pfam" id="PF06441">
    <property type="entry name" value="EHN"/>
    <property type="match status" value="1"/>
</dbReference>
<keyword evidence="6" id="KW-1185">Reference proteome</keyword>
<feature type="domain" description="Epoxide hydrolase N-terminal" evidence="4">
    <location>
        <begin position="15"/>
        <end position="126"/>
    </location>
</feature>
<evidence type="ECO:0000256" key="1">
    <source>
        <dbReference type="ARBA" id="ARBA00010088"/>
    </source>
</evidence>
<dbReference type="Gene3D" id="3.40.50.1820">
    <property type="entry name" value="alpha/beta hydrolase"/>
    <property type="match status" value="1"/>
</dbReference>
<dbReference type="AlphaFoldDB" id="A0AA40C742"/>
<evidence type="ECO:0000256" key="2">
    <source>
        <dbReference type="ARBA" id="ARBA00022801"/>
    </source>
</evidence>
<evidence type="ECO:0000259" key="4">
    <source>
        <dbReference type="Pfam" id="PF06441"/>
    </source>
</evidence>
<reference evidence="5" key="1">
    <citation type="submission" date="2023-06" db="EMBL/GenBank/DDBJ databases">
        <title>Genome-scale phylogeny and comparative genomics of the fungal order Sordariales.</title>
        <authorList>
            <consortium name="Lawrence Berkeley National Laboratory"/>
            <person name="Hensen N."/>
            <person name="Bonometti L."/>
            <person name="Westerberg I."/>
            <person name="Brannstrom I.O."/>
            <person name="Guillou S."/>
            <person name="Cros-Aarteil S."/>
            <person name="Calhoun S."/>
            <person name="Haridas S."/>
            <person name="Kuo A."/>
            <person name="Mondo S."/>
            <person name="Pangilinan J."/>
            <person name="Riley R."/>
            <person name="Labutti K."/>
            <person name="Andreopoulos B."/>
            <person name="Lipzen A."/>
            <person name="Chen C."/>
            <person name="Yanf M."/>
            <person name="Daum C."/>
            <person name="Ng V."/>
            <person name="Clum A."/>
            <person name="Steindorff A."/>
            <person name="Ohm R."/>
            <person name="Martin F."/>
            <person name="Silar P."/>
            <person name="Natvig D."/>
            <person name="Lalanne C."/>
            <person name="Gautier V."/>
            <person name="Ament-Velasquez S.L."/>
            <person name="Kruys A."/>
            <person name="Hutchinson M.I."/>
            <person name="Powell A.J."/>
            <person name="Barry K."/>
            <person name="Miller A.N."/>
            <person name="Grigoriev I.V."/>
            <person name="Debuchy R."/>
            <person name="Gladieux P."/>
            <person name="Thoren M.H."/>
            <person name="Johannesson H."/>
        </authorList>
    </citation>
    <scope>NUCLEOTIDE SEQUENCE</scope>
    <source>
        <strain evidence="5">CBS 606.72</strain>
    </source>
</reference>
<dbReference type="PANTHER" id="PTHR21661">
    <property type="entry name" value="EPOXIDE HYDROLASE 1-RELATED"/>
    <property type="match status" value="1"/>
</dbReference>
<protein>
    <submittedName>
        <fullName evidence="5">Alpha/Beta hydrolase protein</fullName>
    </submittedName>
</protein>